<evidence type="ECO:0000313" key="2">
    <source>
        <dbReference type="Proteomes" id="UP000193411"/>
    </source>
</evidence>
<proteinExistence type="predicted"/>
<sequence length="60" mass="6748">MSKSLDNWANRHSVGQWCSTCAEQTLPPPTHEPKSEQRKPVGFVQLIQKTQSPSVNICIQ</sequence>
<accession>A0A1Y2HP04</accession>
<evidence type="ECO:0000313" key="1">
    <source>
        <dbReference type="EMBL" id="ORZ36325.1"/>
    </source>
</evidence>
<gene>
    <name evidence="1" type="ORF">BCR44DRAFT_38593</name>
</gene>
<dbReference type="Proteomes" id="UP000193411">
    <property type="component" value="Unassembled WGS sequence"/>
</dbReference>
<protein>
    <submittedName>
        <fullName evidence="1">Uncharacterized protein</fullName>
    </submittedName>
</protein>
<dbReference type="EMBL" id="MCFL01000017">
    <property type="protein sequence ID" value="ORZ36325.1"/>
    <property type="molecule type" value="Genomic_DNA"/>
</dbReference>
<organism evidence="1 2">
    <name type="scientific">Catenaria anguillulae PL171</name>
    <dbReference type="NCBI Taxonomy" id="765915"/>
    <lineage>
        <taxon>Eukaryota</taxon>
        <taxon>Fungi</taxon>
        <taxon>Fungi incertae sedis</taxon>
        <taxon>Blastocladiomycota</taxon>
        <taxon>Blastocladiomycetes</taxon>
        <taxon>Blastocladiales</taxon>
        <taxon>Catenariaceae</taxon>
        <taxon>Catenaria</taxon>
    </lineage>
</organism>
<keyword evidence="2" id="KW-1185">Reference proteome</keyword>
<reference evidence="1 2" key="1">
    <citation type="submission" date="2016-07" db="EMBL/GenBank/DDBJ databases">
        <title>Pervasive Adenine N6-methylation of Active Genes in Fungi.</title>
        <authorList>
            <consortium name="DOE Joint Genome Institute"/>
            <person name="Mondo S.J."/>
            <person name="Dannebaum R.O."/>
            <person name="Kuo R.C."/>
            <person name="Labutti K."/>
            <person name="Haridas S."/>
            <person name="Kuo A."/>
            <person name="Salamov A."/>
            <person name="Ahrendt S.R."/>
            <person name="Lipzen A."/>
            <person name="Sullivan W."/>
            <person name="Andreopoulos W.B."/>
            <person name="Clum A."/>
            <person name="Lindquist E."/>
            <person name="Daum C."/>
            <person name="Ramamoorthy G.K."/>
            <person name="Gryganskyi A."/>
            <person name="Culley D."/>
            <person name="Magnuson J.K."/>
            <person name="James T.Y."/>
            <person name="O'Malley M.A."/>
            <person name="Stajich J.E."/>
            <person name="Spatafora J.W."/>
            <person name="Visel A."/>
            <person name="Grigoriev I.V."/>
        </authorList>
    </citation>
    <scope>NUCLEOTIDE SEQUENCE [LARGE SCALE GENOMIC DNA]</scope>
    <source>
        <strain evidence="1 2">PL171</strain>
    </source>
</reference>
<dbReference type="AlphaFoldDB" id="A0A1Y2HP04"/>
<name>A0A1Y2HP04_9FUNG</name>
<comment type="caution">
    <text evidence="1">The sequence shown here is derived from an EMBL/GenBank/DDBJ whole genome shotgun (WGS) entry which is preliminary data.</text>
</comment>